<dbReference type="PROSITE" id="PS50146">
    <property type="entry name" value="DAGK"/>
    <property type="match status" value="1"/>
</dbReference>
<feature type="region of interest" description="Disordered" evidence="9">
    <location>
        <begin position="222"/>
        <end position="265"/>
    </location>
</feature>
<dbReference type="GO" id="GO:0008654">
    <property type="term" value="P:phospholipid biosynthetic process"/>
    <property type="evidence" value="ECO:0007669"/>
    <property type="project" value="UniProtKB-KW"/>
</dbReference>
<keyword evidence="5 11" id="KW-0418">Kinase</keyword>
<dbReference type="OrthoDB" id="142078at2"/>
<evidence type="ECO:0000313" key="12">
    <source>
        <dbReference type="Proteomes" id="UP000076447"/>
    </source>
</evidence>
<evidence type="ECO:0000256" key="3">
    <source>
        <dbReference type="ARBA" id="ARBA00022679"/>
    </source>
</evidence>
<keyword evidence="8" id="KW-1208">Phospholipid metabolism</keyword>
<dbReference type="SUPFAM" id="SSF111331">
    <property type="entry name" value="NAD kinase/diacylglycerol kinase-like"/>
    <property type="match status" value="1"/>
</dbReference>
<dbReference type="InterPro" id="IPR017438">
    <property type="entry name" value="ATP-NAD_kinase_N"/>
</dbReference>
<dbReference type="GO" id="GO:0005524">
    <property type="term" value="F:ATP binding"/>
    <property type="evidence" value="ECO:0007669"/>
    <property type="project" value="UniProtKB-KW"/>
</dbReference>
<name>A0A163SWW5_9CELL</name>
<dbReference type="AlphaFoldDB" id="A0A163SWW5"/>
<protein>
    <submittedName>
        <fullName evidence="11">Diacylglycerol kinase</fullName>
        <ecNumber evidence="11">2.7.1.107</ecNumber>
    </submittedName>
</protein>
<dbReference type="Gene3D" id="2.60.200.40">
    <property type="match status" value="1"/>
</dbReference>
<evidence type="ECO:0000256" key="2">
    <source>
        <dbReference type="ARBA" id="ARBA00005983"/>
    </source>
</evidence>
<comment type="caution">
    <text evidence="11">The sequence shown here is derived from an EMBL/GenBank/DDBJ whole genome shotgun (WGS) entry which is preliminary data.</text>
</comment>
<dbReference type="InterPro" id="IPR001206">
    <property type="entry name" value="Diacylglycerol_kinase_cat_dom"/>
</dbReference>
<dbReference type="Gene3D" id="3.40.50.10330">
    <property type="entry name" value="Probable inorganic polyphosphate/atp-NAD kinase, domain 1"/>
    <property type="match status" value="1"/>
</dbReference>
<feature type="compositionally biased region" description="Low complexity" evidence="9">
    <location>
        <begin position="231"/>
        <end position="246"/>
    </location>
</feature>
<dbReference type="PANTHER" id="PTHR12358:SF54">
    <property type="entry name" value="SPHINGOSINE KINASE RELATED PROTEIN"/>
    <property type="match status" value="1"/>
</dbReference>
<keyword evidence="7" id="KW-0594">Phospholipid biosynthesis</keyword>
<gene>
    <name evidence="11" type="primary">dagK_1</name>
    <name evidence="11" type="ORF">OJAG_04820</name>
</gene>
<evidence type="ECO:0000256" key="6">
    <source>
        <dbReference type="ARBA" id="ARBA00022840"/>
    </source>
</evidence>
<dbReference type="InterPro" id="IPR016064">
    <property type="entry name" value="NAD/diacylglycerol_kinase_sf"/>
</dbReference>
<proteinExistence type="inferred from homology"/>
<comment type="cofactor">
    <cofactor evidence="1">
        <name>Mg(2+)</name>
        <dbReference type="ChEBI" id="CHEBI:18420"/>
    </cofactor>
</comment>
<dbReference type="EMBL" id="LRIE01000040">
    <property type="protein sequence ID" value="KZM36845.1"/>
    <property type="molecule type" value="Genomic_DNA"/>
</dbReference>
<dbReference type="SMART" id="SM00046">
    <property type="entry name" value="DAGKc"/>
    <property type="match status" value="1"/>
</dbReference>
<keyword evidence="4" id="KW-0547">Nucleotide-binding</keyword>
<dbReference type="Pfam" id="PF19279">
    <property type="entry name" value="YegS_C"/>
    <property type="match status" value="2"/>
</dbReference>
<evidence type="ECO:0000256" key="1">
    <source>
        <dbReference type="ARBA" id="ARBA00001946"/>
    </source>
</evidence>
<accession>A0A163SWW5</accession>
<dbReference type="EC" id="2.7.1.107" evidence="11"/>
<keyword evidence="3 11" id="KW-0808">Transferase</keyword>
<organism evidence="11 12">
    <name type="scientific">Oerskovia enterophila</name>
    <dbReference type="NCBI Taxonomy" id="43678"/>
    <lineage>
        <taxon>Bacteria</taxon>
        <taxon>Bacillati</taxon>
        <taxon>Actinomycetota</taxon>
        <taxon>Actinomycetes</taxon>
        <taxon>Micrococcales</taxon>
        <taxon>Cellulomonadaceae</taxon>
        <taxon>Oerskovia</taxon>
    </lineage>
</organism>
<dbReference type="PATRIC" id="fig|43678.3.peg.514"/>
<comment type="similarity">
    <text evidence="2">Belongs to the diacylglycerol/lipid kinase family.</text>
</comment>
<dbReference type="InterPro" id="IPR050187">
    <property type="entry name" value="Lipid_Phosphate_FormReg"/>
</dbReference>
<evidence type="ECO:0000256" key="8">
    <source>
        <dbReference type="ARBA" id="ARBA00023264"/>
    </source>
</evidence>
<evidence type="ECO:0000256" key="4">
    <source>
        <dbReference type="ARBA" id="ARBA00022741"/>
    </source>
</evidence>
<dbReference type="STRING" id="43678.OJAG_04820"/>
<dbReference type="RefSeq" id="WP_068706979.1">
    <property type="nucleotide sequence ID" value="NZ_LRIE01000040.1"/>
</dbReference>
<dbReference type="Proteomes" id="UP000076447">
    <property type="component" value="Unassembled WGS sequence"/>
</dbReference>
<evidence type="ECO:0000259" key="10">
    <source>
        <dbReference type="PROSITE" id="PS50146"/>
    </source>
</evidence>
<sequence length="384" mass="38756">MPEAPPRPARLGVVVNPTADRGRGRGDGARTIELLRQAGHDVLDLSAPNAPLALENARDAVAGRGTGGPLDALVVVGGDGMVHLGVNAVAGTGVPLGIVAAGTGNDFASALELPVHAVDAAVTLLLDALGARAAGTGGTRRVDAARAEPLDAHLDPRPGRERWFCGVLSAGLDAAVNARANALTWPRGSAKYVRAVASELARFRPYGYRITAQLVGAPGASDAVGAGGAAGSTAASTARPSPSGPAVPGEGAPRTPDDATHPFVWESPGTVVAVANGPRFGGGVRVAPDASIDDGLLDLVTAGPLTRLGVARVFPGMYRGKHVHHPAVDLYQARSVVLEATDAGGPPPPAFADGERISRLPVRVTVVPGALLVLDPRDHTITPG</sequence>
<reference evidence="11 12" key="1">
    <citation type="submission" date="2016-01" db="EMBL/GenBank/DDBJ databases">
        <title>Genome sequence of Oerskovia enterophila VJag, an agar and cellulose degrading bacterium.</title>
        <authorList>
            <person name="Poehlein A."/>
            <person name="Jag V."/>
            <person name="Bengelsdorf F."/>
            <person name="Duerre P."/>
            <person name="Daniel R."/>
        </authorList>
    </citation>
    <scope>NUCLEOTIDE SEQUENCE [LARGE SCALE GENOMIC DNA]</scope>
    <source>
        <strain evidence="11 12">VJag</strain>
    </source>
</reference>
<dbReference type="PANTHER" id="PTHR12358">
    <property type="entry name" value="SPHINGOSINE KINASE"/>
    <property type="match status" value="1"/>
</dbReference>
<dbReference type="GO" id="GO:0004143">
    <property type="term" value="F:ATP-dependent diacylglycerol kinase activity"/>
    <property type="evidence" value="ECO:0007669"/>
    <property type="project" value="UniProtKB-EC"/>
</dbReference>
<feature type="domain" description="DAGKc" evidence="10">
    <location>
        <begin position="6"/>
        <end position="150"/>
    </location>
</feature>
<evidence type="ECO:0000256" key="9">
    <source>
        <dbReference type="SAM" id="MobiDB-lite"/>
    </source>
</evidence>
<evidence type="ECO:0000313" key="11">
    <source>
        <dbReference type="EMBL" id="KZM36845.1"/>
    </source>
</evidence>
<keyword evidence="6" id="KW-0067">ATP-binding</keyword>
<dbReference type="InterPro" id="IPR045540">
    <property type="entry name" value="YegS/DAGK_C"/>
</dbReference>
<evidence type="ECO:0000256" key="5">
    <source>
        <dbReference type="ARBA" id="ARBA00022777"/>
    </source>
</evidence>
<keyword evidence="7" id="KW-0444">Lipid biosynthesis</keyword>
<keyword evidence="7" id="KW-0443">Lipid metabolism</keyword>
<dbReference type="Pfam" id="PF00781">
    <property type="entry name" value="DAGK_cat"/>
    <property type="match status" value="1"/>
</dbReference>
<evidence type="ECO:0000256" key="7">
    <source>
        <dbReference type="ARBA" id="ARBA00023209"/>
    </source>
</evidence>